<name>F6DML1_DESRL</name>
<dbReference type="PROSITE" id="PS51750">
    <property type="entry name" value="BRO_N"/>
    <property type="match status" value="1"/>
</dbReference>
<keyword evidence="3" id="KW-1185">Reference proteome</keyword>
<dbReference type="GO" id="GO:0003677">
    <property type="term" value="F:DNA binding"/>
    <property type="evidence" value="ECO:0007669"/>
    <property type="project" value="InterPro"/>
</dbReference>
<dbReference type="KEGG" id="dru:Desru_3569"/>
<evidence type="ECO:0000259" key="1">
    <source>
        <dbReference type="PROSITE" id="PS51750"/>
    </source>
</evidence>
<accession>F6DML1</accession>
<dbReference type="HOGENOM" id="CLU_046670_0_0_9"/>
<dbReference type="AlphaFoldDB" id="F6DML1"/>
<sequence>MNELQVFSYEGKEIRTIQRNGETWWVLKDVCGVLGLSNARMIADRLDEDDVSLAYVTDSMGRRQQTNIVNESGLYNVILRSDKPEAKKFKRWVTHEVLPQIRRHGAYITTSKIEEIMNDPDSWIKLLTALKEERQEKAQLQLQAAQDKPKVVFADAVSASDGTILIGELAKILKGNGIEIGQNRLFERLRQDGFLIKRKGTDYNAPTQKAMELGLFKVKETAITHSDGHVTISKTTKVTGKGQQYFVNYFLGGGVDRDGRA</sequence>
<dbReference type="SMART" id="SM01040">
    <property type="entry name" value="Bro-N"/>
    <property type="match status" value="1"/>
</dbReference>
<dbReference type="EMBL" id="CP002780">
    <property type="protein sequence ID" value="AEG61772.1"/>
    <property type="molecule type" value="Genomic_DNA"/>
</dbReference>
<reference evidence="2 3" key="2">
    <citation type="journal article" date="2012" name="Stand. Genomic Sci.">
        <title>Complete genome sequence of the sulfate-reducing firmicute Desulfotomaculum ruminis type strain (DL(T)).</title>
        <authorList>
            <person name="Spring S."/>
            <person name="Visser M."/>
            <person name="Lu M."/>
            <person name="Copeland A."/>
            <person name="Lapidus A."/>
            <person name="Lucas S."/>
            <person name="Cheng J.F."/>
            <person name="Han C."/>
            <person name="Tapia R."/>
            <person name="Goodwin L.A."/>
            <person name="Pitluck S."/>
            <person name="Ivanova N."/>
            <person name="Land M."/>
            <person name="Hauser L."/>
            <person name="Larimer F."/>
            <person name="Rohde M."/>
            <person name="Goker M."/>
            <person name="Detter J.C."/>
            <person name="Kyrpides N.C."/>
            <person name="Woyke T."/>
            <person name="Schaap P.J."/>
            <person name="Plugge C.M."/>
            <person name="Muyzer G."/>
            <person name="Kuever J."/>
            <person name="Pereira I.A."/>
            <person name="Parshina S.N."/>
            <person name="Bernier-Latmani R."/>
            <person name="Stams A.J."/>
            <person name="Klenk H.P."/>
        </authorList>
    </citation>
    <scope>NUCLEOTIDE SEQUENCE [LARGE SCALE GENOMIC DNA]</scope>
    <source>
        <strain evidence="3">ATCC 23193 / DSM 2154 / NCIB 8452 / DL</strain>
    </source>
</reference>
<dbReference type="STRING" id="696281.Desru_3569"/>
<dbReference type="eggNOG" id="COG3645">
    <property type="taxonomic scope" value="Bacteria"/>
</dbReference>
<dbReference type="PANTHER" id="PTHR36180:SF2">
    <property type="entry name" value="BRO FAMILY PROTEIN"/>
    <property type="match status" value="1"/>
</dbReference>
<dbReference type="Pfam" id="PF02498">
    <property type="entry name" value="Bro-N"/>
    <property type="match status" value="1"/>
</dbReference>
<reference evidence="3" key="1">
    <citation type="submission" date="2011-05" db="EMBL/GenBank/DDBJ databases">
        <title>Complete sequence of Desulfotomaculum ruminis DSM 2154.</title>
        <authorList>
            <person name="Lucas S."/>
            <person name="Copeland A."/>
            <person name="Lapidus A."/>
            <person name="Cheng J.-F."/>
            <person name="Goodwin L."/>
            <person name="Pitluck S."/>
            <person name="Lu M."/>
            <person name="Detter J.C."/>
            <person name="Han C."/>
            <person name="Tapia R."/>
            <person name="Land M."/>
            <person name="Hauser L."/>
            <person name="Kyrpides N."/>
            <person name="Ivanova N."/>
            <person name="Mikhailova N."/>
            <person name="Pagani I."/>
            <person name="Stams A.J.M."/>
            <person name="Plugge C.M."/>
            <person name="Muyzer G."/>
            <person name="Kuever J."/>
            <person name="Parshina S.N."/>
            <person name="Ivanova A.E."/>
            <person name="Nazina T.N."/>
            <person name="Brambilla E."/>
            <person name="Spring S."/>
            <person name="Klenk H.-P."/>
            <person name="Woyke T."/>
        </authorList>
    </citation>
    <scope>NUCLEOTIDE SEQUENCE [LARGE SCALE GENOMIC DNA]</scope>
    <source>
        <strain evidence="3">ATCC 23193 / DSM 2154 / NCIB 8452 / DL</strain>
    </source>
</reference>
<protein>
    <submittedName>
        <fullName evidence="2">Phage antirepressor protein</fullName>
    </submittedName>
</protein>
<proteinExistence type="predicted"/>
<dbReference type="Proteomes" id="UP000009234">
    <property type="component" value="Chromosome"/>
</dbReference>
<feature type="domain" description="Bro-N" evidence="1">
    <location>
        <begin position="1"/>
        <end position="105"/>
    </location>
</feature>
<dbReference type="PANTHER" id="PTHR36180">
    <property type="entry name" value="DNA-BINDING PROTEIN-RELATED-RELATED"/>
    <property type="match status" value="1"/>
</dbReference>
<organism evidence="2 3">
    <name type="scientific">Desulforamulus ruminis (strain ATCC 23193 / DSM 2154 / NCIMB 8452 / DL)</name>
    <name type="common">Desulfotomaculum ruminis</name>
    <dbReference type="NCBI Taxonomy" id="696281"/>
    <lineage>
        <taxon>Bacteria</taxon>
        <taxon>Bacillati</taxon>
        <taxon>Bacillota</taxon>
        <taxon>Clostridia</taxon>
        <taxon>Eubacteriales</taxon>
        <taxon>Peptococcaceae</taxon>
        <taxon>Desulforamulus</taxon>
    </lineage>
</organism>
<dbReference type="eggNOG" id="COG3617">
    <property type="taxonomic scope" value="Bacteria"/>
</dbReference>
<dbReference type="InterPro" id="IPR005039">
    <property type="entry name" value="Ant_C"/>
</dbReference>
<dbReference type="OrthoDB" id="9812611at2"/>
<evidence type="ECO:0000313" key="2">
    <source>
        <dbReference type="EMBL" id="AEG61772.1"/>
    </source>
</evidence>
<dbReference type="InterPro" id="IPR003497">
    <property type="entry name" value="BRO_N_domain"/>
</dbReference>
<dbReference type="Pfam" id="PF03374">
    <property type="entry name" value="ANT"/>
    <property type="match status" value="1"/>
</dbReference>
<gene>
    <name evidence="2" type="ordered locus">Desru_3569</name>
</gene>
<evidence type="ECO:0000313" key="3">
    <source>
        <dbReference type="Proteomes" id="UP000009234"/>
    </source>
</evidence>